<dbReference type="RefSeq" id="XP_009052028.1">
    <property type="nucleotide sequence ID" value="XM_009053780.1"/>
</dbReference>
<dbReference type="EMBL" id="KB201305">
    <property type="protein sequence ID" value="ESO97441.1"/>
    <property type="molecule type" value="Genomic_DNA"/>
</dbReference>
<dbReference type="KEGG" id="lgi:LOTGIDRAFT_159473"/>
<sequence length="291" mass="34928">MSWSVSKSQRKRNWHVRTKKNIERVRRDEEKAAEEEKEKQRRIALAEQEARTDLLRSRSKNKLKTCDRNEIEQGSSTDIVPSSTVTQHGNINFFKEIEDGLRKQGINEEHAKEKKVEKEKWERSVGLLTYLGKSNIEEQNETPWYLSGRKRKRDETEEEEKRDLKHLKEEKKKTNLDPLLEMREFVDKKKKKKKHKDKKDKKHKHKERERERIKSLPKPSTGKTIDQLRAERLKREKAEKNRTAELFSKLKGDDSENSSESEEEDRSRKYNSQYNPELSRKYKKHKPNDYS</sequence>
<dbReference type="PANTHER" id="PTHR22093:SF0">
    <property type="entry name" value="LEUKOCYTE RECEPTOR CLUSTER MEMBER 1"/>
    <property type="match status" value="1"/>
</dbReference>
<evidence type="ECO:0000313" key="4">
    <source>
        <dbReference type="EMBL" id="ESO97441.1"/>
    </source>
</evidence>
<dbReference type="SMART" id="SM01083">
    <property type="entry name" value="Cir_N"/>
    <property type="match status" value="1"/>
</dbReference>
<gene>
    <name evidence="4" type="ORF">LOTGIDRAFT_159473</name>
</gene>
<accession>V4AUJ6</accession>
<keyword evidence="1" id="KW-0175">Coiled coil</keyword>
<reference evidence="4 5" key="1">
    <citation type="journal article" date="2013" name="Nature">
        <title>Insights into bilaterian evolution from three spiralian genomes.</title>
        <authorList>
            <person name="Simakov O."/>
            <person name="Marletaz F."/>
            <person name="Cho S.J."/>
            <person name="Edsinger-Gonzales E."/>
            <person name="Havlak P."/>
            <person name="Hellsten U."/>
            <person name="Kuo D.H."/>
            <person name="Larsson T."/>
            <person name="Lv J."/>
            <person name="Arendt D."/>
            <person name="Savage R."/>
            <person name="Osoegawa K."/>
            <person name="de Jong P."/>
            <person name="Grimwood J."/>
            <person name="Chapman J.A."/>
            <person name="Shapiro H."/>
            <person name="Aerts A."/>
            <person name="Otillar R.P."/>
            <person name="Terry A.Y."/>
            <person name="Boore J.L."/>
            <person name="Grigoriev I.V."/>
            <person name="Lindberg D.R."/>
            <person name="Seaver E.C."/>
            <person name="Weisblat D.A."/>
            <person name="Putnam N.H."/>
            <person name="Rokhsar D.S."/>
        </authorList>
    </citation>
    <scope>NUCLEOTIDE SEQUENCE [LARGE SCALE GENOMIC DNA]</scope>
</reference>
<dbReference type="Proteomes" id="UP000030746">
    <property type="component" value="Unassembled WGS sequence"/>
</dbReference>
<dbReference type="InterPro" id="IPR019339">
    <property type="entry name" value="CIR_N_dom"/>
</dbReference>
<proteinExistence type="predicted"/>
<protein>
    <recommendedName>
        <fullName evidence="3">CBF1-interacting co-repressor CIR N-terminal domain-containing protein</fullName>
    </recommendedName>
</protein>
<dbReference type="OrthoDB" id="2159131at2759"/>
<dbReference type="CTD" id="20238057"/>
<dbReference type="AlphaFoldDB" id="V4AUJ6"/>
<feature type="compositionally biased region" description="Basic residues" evidence="2">
    <location>
        <begin position="188"/>
        <end position="207"/>
    </location>
</feature>
<keyword evidence="5" id="KW-1185">Reference proteome</keyword>
<dbReference type="PANTHER" id="PTHR22093">
    <property type="entry name" value="LEUKOCYTE RECEPTOR CLUSTER LRC MEMBER 1"/>
    <property type="match status" value="1"/>
</dbReference>
<dbReference type="OMA" id="WYEELPK"/>
<dbReference type="HOGENOM" id="CLU_058751_2_0_1"/>
<evidence type="ECO:0000259" key="3">
    <source>
        <dbReference type="SMART" id="SM01083"/>
    </source>
</evidence>
<name>V4AUJ6_LOTGI</name>
<dbReference type="STRING" id="225164.V4AUJ6"/>
<feature type="domain" description="CBF1-interacting co-repressor CIR N-terminal" evidence="3">
    <location>
        <begin position="13"/>
        <end position="49"/>
    </location>
</feature>
<evidence type="ECO:0000256" key="1">
    <source>
        <dbReference type="SAM" id="Coils"/>
    </source>
</evidence>
<dbReference type="InterPro" id="IPR039875">
    <property type="entry name" value="LENG1-like"/>
</dbReference>
<evidence type="ECO:0000313" key="5">
    <source>
        <dbReference type="Proteomes" id="UP000030746"/>
    </source>
</evidence>
<feature type="coiled-coil region" evidence="1">
    <location>
        <begin position="15"/>
        <end position="49"/>
    </location>
</feature>
<feature type="region of interest" description="Disordered" evidence="2">
    <location>
        <begin position="139"/>
        <end position="291"/>
    </location>
</feature>
<feature type="compositionally biased region" description="Basic residues" evidence="2">
    <location>
        <begin position="281"/>
        <end position="291"/>
    </location>
</feature>
<dbReference type="Pfam" id="PF10197">
    <property type="entry name" value="Cir_N"/>
    <property type="match status" value="1"/>
</dbReference>
<feature type="compositionally biased region" description="Acidic residues" evidence="2">
    <location>
        <begin position="255"/>
        <end position="264"/>
    </location>
</feature>
<feature type="compositionally biased region" description="Basic and acidic residues" evidence="2">
    <location>
        <begin position="226"/>
        <end position="254"/>
    </location>
</feature>
<organism evidence="4 5">
    <name type="scientific">Lottia gigantea</name>
    <name type="common">Giant owl limpet</name>
    <dbReference type="NCBI Taxonomy" id="225164"/>
    <lineage>
        <taxon>Eukaryota</taxon>
        <taxon>Metazoa</taxon>
        <taxon>Spiralia</taxon>
        <taxon>Lophotrochozoa</taxon>
        <taxon>Mollusca</taxon>
        <taxon>Gastropoda</taxon>
        <taxon>Patellogastropoda</taxon>
        <taxon>Lottioidea</taxon>
        <taxon>Lottiidae</taxon>
        <taxon>Lottia</taxon>
    </lineage>
</organism>
<evidence type="ECO:0000256" key="2">
    <source>
        <dbReference type="SAM" id="MobiDB-lite"/>
    </source>
</evidence>
<feature type="compositionally biased region" description="Basic and acidic residues" evidence="2">
    <location>
        <begin position="153"/>
        <end position="187"/>
    </location>
</feature>
<dbReference type="GeneID" id="20238057"/>